<keyword evidence="2" id="KW-1185">Reference proteome</keyword>
<sequence length="270" mass="31175">MEIVNNLASGSKSRYKKTYQDFQKWIKLKGETTITEDILLTYFSEIGEKNKPTTLWAYHSMLKATLKSKNIGYQPVKPKMFTLEEVAKFINEAKDEYWLDVKQFHLVKPLHEYLATIRFIPLRMYVNGTPERYTVRSVKSVPSPINTISASADHVCNLNCGQVECASEAHVNDVFHAFSIFKSSEYTVEDVTPALFTSKPTCRWIVAYKHNSEPINYDNSDEKFEDITRSTPNNVKAIESFVRMNSVQSFAAYVVIYGVNCRCQKRNWMQ</sequence>
<gene>
    <name evidence="1" type="ORF">Bhyg_01950</name>
</gene>
<comment type="caution">
    <text evidence="1">The sequence shown here is derived from an EMBL/GenBank/DDBJ whole genome shotgun (WGS) entry which is preliminary data.</text>
</comment>
<reference evidence="1" key="1">
    <citation type="submission" date="2022-07" db="EMBL/GenBank/DDBJ databases">
        <authorList>
            <person name="Trinca V."/>
            <person name="Uliana J.V.C."/>
            <person name="Torres T.T."/>
            <person name="Ward R.J."/>
            <person name="Monesi N."/>
        </authorList>
    </citation>
    <scope>NUCLEOTIDE SEQUENCE</scope>
    <source>
        <strain evidence="1">HSMRA1968</strain>
        <tissue evidence="1">Whole embryos</tissue>
    </source>
</reference>
<evidence type="ECO:0000313" key="1">
    <source>
        <dbReference type="EMBL" id="KAJ6646736.1"/>
    </source>
</evidence>
<dbReference type="Proteomes" id="UP001151699">
    <property type="component" value="Chromosome A"/>
</dbReference>
<dbReference type="EMBL" id="WJQU01000001">
    <property type="protein sequence ID" value="KAJ6646736.1"/>
    <property type="molecule type" value="Genomic_DNA"/>
</dbReference>
<evidence type="ECO:0000313" key="2">
    <source>
        <dbReference type="Proteomes" id="UP001151699"/>
    </source>
</evidence>
<accession>A0A9Q0NAD3</accession>
<dbReference type="OrthoDB" id="7776589at2759"/>
<dbReference type="AlphaFoldDB" id="A0A9Q0NAD3"/>
<dbReference type="InterPro" id="IPR011010">
    <property type="entry name" value="DNA_brk_join_enz"/>
</dbReference>
<name>A0A9Q0NAD3_9DIPT</name>
<dbReference type="GO" id="GO:0003677">
    <property type="term" value="F:DNA binding"/>
    <property type="evidence" value="ECO:0007669"/>
    <property type="project" value="InterPro"/>
</dbReference>
<protein>
    <submittedName>
        <fullName evidence="1">Uncharacterized protein</fullName>
    </submittedName>
</protein>
<organism evidence="1 2">
    <name type="scientific">Pseudolycoriella hygida</name>
    <dbReference type="NCBI Taxonomy" id="35572"/>
    <lineage>
        <taxon>Eukaryota</taxon>
        <taxon>Metazoa</taxon>
        <taxon>Ecdysozoa</taxon>
        <taxon>Arthropoda</taxon>
        <taxon>Hexapoda</taxon>
        <taxon>Insecta</taxon>
        <taxon>Pterygota</taxon>
        <taxon>Neoptera</taxon>
        <taxon>Endopterygota</taxon>
        <taxon>Diptera</taxon>
        <taxon>Nematocera</taxon>
        <taxon>Sciaroidea</taxon>
        <taxon>Sciaridae</taxon>
        <taxon>Pseudolycoriella</taxon>
    </lineage>
</organism>
<proteinExistence type="predicted"/>
<dbReference type="SUPFAM" id="SSF56349">
    <property type="entry name" value="DNA breaking-rejoining enzymes"/>
    <property type="match status" value="1"/>
</dbReference>